<dbReference type="Gene3D" id="4.10.240.10">
    <property type="entry name" value="Zn(2)-C6 fungal-type DNA-binding domain"/>
    <property type="match status" value="1"/>
</dbReference>
<dbReference type="InterPro" id="IPR021858">
    <property type="entry name" value="Fun_TF"/>
</dbReference>
<dbReference type="CDD" id="cd00067">
    <property type="entry name" value="GAL4"/>
    <property type="match status" value="1"/>
</dbReference>
<comment type="subcellular location">
    <subcellularLocation>
        <location evidence="1">Nucleus</location>
    </subcellularLocation>
</comment>
<dbReference type="AlphaFoldDB" id="A0A9P8UJK3"/>
<protein>
    <submittedName>
        <fullName evidence="4">Fungal-specific transcription factor domain-containing protein</fullName>
    </submittedName>
</protein>
<evidence type="ECO:0000313" key="4">
    <source>
        <dbReference type="EMBL" id="KAH6653286.1"/>
    </source>
</evidence>
<dbReference type="InterPro" id="IPR036864">
    <property type="entry name" value="Zn2-C6_fun-type_DNA-bd_sf"/>
</dbReference>
<proteinExistence type="predicted"/>
<dbReference type="Pfam" id="PF00172">
    <property type="entry name" value="Zn_clus"/>
    <property type="match status" value="1"/>
</dbReference>
<organism evidence="4 5">
    <name type="scientific">Truncatella angustata</name>
    <dbReference type="NCBI Taxonomy" id="152316"/>
    <lineage>
        <taxon>Eukaryota</taxon>
        <taxon>Fungi</taxon>
        <taxon>Dikarya</taxon>
        <taxon>Ascomycota</taxon>
        <taxon>Pezizomycotina</taxon>
        <taxon>Sordariomycetes</taxon>
        <taxon>Xylariomycetidae</taxon>
        <taxon>Amphisphaeriales</taxon>
        <taxon>Sporocadaceae</taxon>
        <taxon>Truncatella</taxon>
    </lineage>
</organism>
<evidence type="ECO:0000259" key="3">
    <source>
        <dbReference type="PROSITE" id="PS50048"/>
    </source>
</evidence>
<dbReference type="SMART" id="SM00066">
    <property type="entry name" value="GAL4"/>
    <property type="match status" value="1"/>
</dbReference>
<dbReference type="PROSITE" id="PS00463">
    <property type="entry name" value="ZN2_CY6_FUNGAL_1"/>
    <property type="match status" value="1"/>
</dbReference>
<evidence type="ECO:0000256" key="2">
    <source>
        <dbReference type="ARBA" id="ARBA00023242"/>
    </source>
</evidence>
<evidence type="ECO:0000256" key="1">
    <source>
        <dbReference type="ARBA" id="ARBA00004123"/>
    </source>
</evidence>
<sequence length="562" mass="62459">MATADLMPTKSGTGCWTCRLRHKRCDQNLPVCNACQALGITCYFSNTKPCWMDNGSSQHKKAEEIKSEVKLSAQRRRRMQFLQSLSQGTEVNQATAHSMAPPLDIYSDTSVRNESELSLIMAFLDYVFPKLFPCYQPSAIEGGRSWLLVLASQSDAFYHTIASTTLYFFSMVPVTSNPIPPVCSSRAWSGLYRQSKSAIAMLQGSLQNMVGKSAHSALVRSIHLLGSVLRFLEFEAMITASESWIIHINAAVELFEHILSQHRYGSIATPFMAILDELVSPKAGPASSAIPFPTWNATQAAYRFFVSNLMVNDIISGCALRKAPKLKRYHNELLGRLSRDQKPTLDLEDITGCQNWVLIQIGEIAALTEWKDRKRKEGSLSSPALSQRASTIQSALHAGCQQLESCSVTRIESEAAKESALDPPYFATDYLLSSELRGTITHIWAHAAFLYLQSVVVGCQPSNPQIHDCIEQTIYEFKILKSPTMLRSLSWPIFVTGSLASGEQTSSIRALIDSMGTLYKVGTTHHVIAALEKLWADRSASNSDDWDLAIYLDTLEWRPLLI</sequence>
<dbReference type="GO" id="GO:0008270">
    <property type="term" value="F:zinc ion binding"/>
    <property type="evidence" value="ECO:0007669"/>
    <property type="project" value="InterPro"/>
</dbReference>
<keyword evidence="2" id="KW-0539">Nucleus</keyword>
<dbReference type="GO" id="GO:0005634">
    <property type="term" value="C:nucleus"/>
    <property type="evidence" value="ECO:0007669"/>
    <property type="project" value="UniProtKB-SubCell"/>
</dbReference>
<dbReference type="PROSITE" id="PS50048">
    <property type="entry name" value="ZN2_CY6_FUNGAL_2"/>
    <property type="match status" value="1"/>
</dbReference>
<evidence type="ECO:0000313" key="5">
    <source>
        <dbReference type="Proteomes" id="UP000758603"/>
    </source>
</evidence>
<dbReference type="OrthoDB" id="3251668at2759"/>
<dbReference type="GO" id="GO:0000981">
    <property type="term" value="F:DNA-binding transcription factor activity, RNA polymerase II-specific"/>
    <property type="evidence" value="ECO:0007669"/>
    <property type="project" value="InterPro"/>
</dbReference>
<dbReference type="Proteomes" id="UP000758603">
    <property type="component" value="Unassembled WGS sequence"/>
</dbReference>
<reference evidence="4" key="1">
    <citation type="journal article" date="2021" name="Nat. Commun.">
        <title>Genetic determinants of endophytism in the Arabidopsis root mycobiome.</title>
        <authorList>
            <person name="Mesny F."/>
            <person name="Miyauchi S."/>
            <person name="Thiergart T."/>
            <person name="Pickel B."/>
            <person name="Atanasova L."/>
            <person name="Karlsson M."/>
            <person name="Huettel B."/>
            <person name="Barry K.W."/>
            <person name="Haridas S."/>
            <person name="Chen C."/>
            <person name="Bauer D."/>
            <person name="Andreopoulos W."/>
            <person name="Pangilinan J."/>
            <person name="LaButti K."/>
            <person name="Riley R."/>
            <person name="Lipzen A."/>
            <person name="Clum A."/>
            <person name="Drula E."/>
            <person name="Henrissat B."/>
            <person name="Kohler A."/>
            <person name="Grigoriev I.V."/>
            <person name="Martin F.M."/>
            <person name="Hacquard S."/>
        </authorList>
    </citation>
    <scope>NUCLEOTIDE SEQUENCE</scope>
    <source>
        <strain evidence="4">MPI-SDFR-AT-0073</strain>
    </source>
</reference>
<keyword evidence="5" id="KW-1185">Reference proteome</keyword>
<feature type="domain" description="Zn(2)-C6 fungal-type" evidence="3">
    <location>
        <begin position="14"/>
        <end position="44"/>
    </location>
</feature>
<dbReference type="PANTHER" id="PTHR37534">
    <property type="entry name" value="TRANSCRIPTIONAL ACTIVATOR PROTEIN UGA3"/>
    <property type="match status" value="1"/>
</dbReference>
<gene>
    <name evidence="4" type="ORF">BKA67DRAFT_569091</name>
</gene>
<accession>A0A9P8UJK3</accession>
<dbReference type="SUPFAM" id="SSF57701">
    <property type="entry name" value="Zn2/Cys6 DNA-binding domain"/>
    <property type="match status" value="1"/>
</dbReference>
<dbReference type="PANTHER" id="PTHR37534:SF20">
    <property type="entry name" value="PRO1A C6 ZINK-FINGER PROTEIN"/>
    <property type="match status" value="1"/>
</dbReference>
<dbReference type="RefSeq" id="XP_045957563.1">
    <property type="nucleotide sequence ID" value="XM_046103078.1"/>
</dbReference>
<name>A0A9P8UJK3_9PEZI</name>
<dbReference type="GeneID" id="70131970"/>
<dbReference type="EMBL" id="JAGPXC010000005">
    <property type="protein sequence ID" value="KAH6653286.1"/>
    <property type="molecule type" value="Genomic_DNA"/>
</dbReference>
<dbReference type="InterPro" id="IPR001138">
    <property type="entry name" value="Zn2Cys6_DnaBD"/>
</dbReference>
<comment type="caution">
    <text evidence="4">The sequence shown here is derived from an EMBL/GenBank/DDBJ whole genome shotgun (WGS) entry which is preliminary data.</text>
</comment>
<dbReference type="Pfam" id="PF11951">
    <property type="entry name" value="Fungal_trans_2"/>
    <property type="match status" value="1"/>
</dbReference>